<proteinExistence type="predicted"/>
<accession>A0A2S7KRP3</accession>
<dbReference type="EMBL" id="MQUB01000001">
    <property type="protein sequence ID" value="PQB05286.1"/>
    <property type="molecule type" value="Genomic_DNA"/>
</dbReference>
<feature type="domain" description="SnoaL-like" evidence="1">
    <location>
        <begin position="6"/>
        <end position="100"/>
    </location>
</feature>
<sequence>MEPFTVRERIIEAVNKLFVYTDNRDWDLLQTEVFSPEVHLDMSSMTGAEPEDLTSGEICERWAQGFTEVDEVNHLAGNYLITLLSLDNAAVHCYATATHF</sequence>
<dbReference type="OrthoDB" id="2599042at2"/>
<dbReference type="Pfam" id="PF13577">
    <property type="entry name" value="SnoaL_4"/>
    <property type="match status" value="1"/>
</dbReference>
<dbReference type="AlphaFoldDB" id="A0A2S7KRP3"/>
<evidence type="ECO:0000313" key="2">
    <source>
        <dbReference type="EMBL" id="PQB05286.1"/>
    </source>
</evidence>
<gene>
    <name evidence="2" type="ORF">BST85_10625</name>
</gene>
<reference evidence="2 3" key="1">
    <citation type="submission" date="2016-11" db="EMBL/GenBank/DDBJ databases">
        <title>Trade-off between light-utilization and light-protection in marine flavobacteria.</title>
        <authorList>
            <person name="Kumagai Y."/>
        </authorList>
    </citation>
    <scope>NUCLEOTIDE SEQUENCE [LARGE SCALE GENOMIC DNA]</scope>
    <source>
        <strain evidence="2 3">NBRC 107741</strain>
    </source>
</reference>
<dbReference type="RefSeq" id="WP_104813223.1">
    <property type="nucleotide sequence ID" value="NZ_MQUB01000001.1"/>
</dbReference>
<dbReference type="Proteomes" id="UP000239800">
    <property type="component" value="Unassembled WGS sequence"/>
</dbReference>
<name>A0A2S7KRP3_9FLAO</name>
<comment type="caution">
    <text evidence="2">The sequence shown here is derived from an EMBL/GenBank/DDBJ whole genome shotgun (WGS) entry which is preliminary data.</text>
</comment>
<dbReference type="SUPFAM" id="SSF54427">
    <property type="entry name" value="NTF2-like"/>
    <property type="match status" value="1"/>
</dbReference>
<dbReference type="InterPro" id="IPR032710">
    <property type="entry name" value="NTF2-like_dom_sf"/>
</dbReference>
<evidence type="ECO:0000259" key="1">
    <source>
        <dbReference type="Pfam" id="PF13577"/>
    </source>
</evidence>
<organism evidence="2 3">
    <name type="scientific">Aureitalea marina</name>
    <dbReference type="NCBI Taxonomy" id="930804"/>
    <lineage>
        <taxon>Bacteria</taxon>
        <taxon>Pseudomonadati</taxon>
        <taxon>Bacteroidota</taxon>
        <taxon>Flavobacteriia</taxon>
        <taxon>Flavobacteriales</taxon>
        <taxon>Flavobacteriaceae</taxon>
        <taxon>Aureitalea</taxon>
    </lineage>
</organism>
<keyword evidence="3" id="KW-1185">Reference proteome</keyword>
<evidence type="ECO:0000313" key="3">
    <source>
        <dbReference type="Proteomes" id="UP000239800"/>
    </source>
</evidence>
<dbReference type="Gene3D" id="3.10.450.50">
    <property type="match status" value="1"/>
</dbReference>
<dbReference type="InterPro" id="IPR037401">
    <property type="entry name" value="SnoaL-like"/>
</dbReference>
<protein>
    <recommendedName>
        <fullName evidence="1">SnoaL-like domain-containing protein</fullName>
    </recommendedName>
</protein>